<dbReference type="KEGG" id="dtu:Dtur_0607"/>
<dbReference type="Gene3D" id="3.40.50.10640">
    <property type="entry name" value="SSO1389-like"/>
    <property type="match status" value="1"/>
</dbReference>
<evidence type="ECO:0000259" key="1">
    <source>
        <dbReference type="Pfam" id="PF22230"/>
    </source>
</evidence>
<evidence type="ECO:0000313" key="2">
    <source>
        <dbReference type="EMBL" id="ACK41895.1"/>
    </source>
</evidence>
<evidence type="ECO:0000313" key="3">
    <source>
        <dbReference type="Proteomes" id="UP000007719"/>
    </source>
</evidence>
<dbReference type="EnsemblBacteria" id="ACK41895">
    <property type="protein sequence ID" value="ACK41895"/>
    <property type="gene ID" value="Dtur_0607"/>
</dbReference>
<sequence length="419" mass="49717">MTKILCSFVPKDSKEIPYHIGGKIYKGKSTIEALCSYYLSNEEDIKVILIKPETIDIKEEIELRKKLISLGVNEDKIITQEIPMKGFYENKYYDIDNTIIADFIFLTLNENTDDKAEEVILDVSRGINFLVLTAVDAFRRFIVAQKARYYNKENKLDKLEYFYVYLTPKKPNFEEGEISLEKASAPFFFDFFTKKGIPFNFEAEKLDYFKEFNFTKNIISHVNSCITAIKRGFALAYLTFIPWSEIKDLISLSHEKLSLKRLKELVKEFSYENENQKKVKFKMNYPLGNLWIYVHLLNTFYEIYKDYENQITYEENRKWVPLSTLKNFNENVIKKLFQENSASIILSREINDFEQTFKKGEIKKTGRSPNYERNFNAHAGLICEFIDQNPQNFSISYRFNETKKDKIEKYIEYFLEHKK</sequence>
<feature type="domain" description="CRISPR system endoribonuclease Csx1 CARF" evidence="1">
    <location>
        <begin position="13"/>
        <end position="154"/>
    </location>
</feature>
<dbReference type="InterPro" id="IPR053857">
    <property type="entry name" value="Csx1_CARF"/>
</dbReference>
<dbReference type="Proteomes" id="UP000007719">
    <property type="component" value="Chromosome"/>
</dbReference>
<proteinExistence type="predicted"/>
<protein>
    <submittedName>
        <fullName evidence="2">CRISPR-associated protein DxTHG motif protein</fullName>
    </submittedName>
</protein>
<dbReference type="eggNOG" id="COG1517">
    <property type="taxonomic scope" value="Bacteria"/>
</dbReference>
<gene>
    <name evidence="2" type="ordered locus">Dtur_0607</name>
</gene>
<dbReference type="InParanoid" id="B8DZG2"/>
<dbReference type="OrthoDB" id="9814568at2"/>
<dbReference type="HOGENOM" id="CLU_642108_0_0_0"/>
<dbReference type="EMBL" id="CP001251">
    <property type="protein sequence ID" value="ACK41895.1"/>
    <property type="molecule type" value="Genomic_DNA"/>
</dbReference>
<organism evidence="2 3">
    <name type="scientific">Dictyoglomus turgidum (strain DSM 6724 / Z-1310)</name>
    <dbReference type="NCBI Taxonomy" id="515635"/>
    <lineage>
        <taxon>Bacteria</taxon>
        <taxon>Pseudomonadati</taxon>
        <taxon>Dictyoglomota</taxon>
        <taxon>Dictyoglomia</taxon>
        <taxon>Dictyoglomales</taxon>
        <taxon>Dictyoglomaceae</taxon>
        <taxon>Dictyoglomus</taxon>
    </lineage>
</organism>
<reference evidence="3" key="1">
    <citation type="journal article" date="2016" name="Front. Microbiol.">
        <title>The complete genome sequence of hyperthermophile Dictyoglomus turgidum DSM 6724 reveals a specialized carbohydrate fermentor.</title>
        <authorList>
            <person name="Brumm P.J."/>
            <person name="Gowda K."/>
            <person name="Robb F.T."/>
            <person name="Mead D.A."/>
        </authorList>
    </citation>
    <scope>NUCLEOTIDE SEQUENCE [LARGE SCALE GENOMIC DNA]</scope>
    <source>
        <strain evidence="3">DSM 6724 / Z-1310</strain>
    </source>
</reference>
<dbReference type="SUPFAM" id="SSF160980">
    <property type="entry name" value="SSO1389-like"/>
    <property type="match status" value="1"/>
</dbReference>
<dbReference type="RefSeq" id="WP_012582980.1">
    <property type="nucleotide sequence ID" value="NC_011661.1"/>
</dbReference>
<dbReference type="STRING" id="515635.Dtur_0607"/>
<keyword evidence="3" id="KW-1185">Reference proteome</keyword>
<accession>B8DZG2</accession>
<dbReference type="Pfam" id="PF22230">
    <property type="entry name" value="Csx1_CARF"/>
    <property type="match status" value="1"/>
</dbReference>
<dbReference type="AlphaFoldDB" id="B8DZG2"/>
<name>B8DZG2_DICTD</name>